<evidence type="ECO:0000256" key="5">
    <source>
        <dbReference type="ARBA" id="ARBA00023098"/>
    </source>
</evidence>
<dbReference type="Proteomes" id="UP001362899">
    <property type="component" value="Unassembled WGS sequence"/>
</dbReference>
<reference evidence="13 14" key="1">
    <citation type="journal article" date="2023" name="Elife">
        <title>Identification of key yeast species and microbe-microbe interactions impacting larval growth of Drosophila in the wild.</title>
        <authorList>
            <person name="Mure A."/>
            <person name="Sugiura Y."/>
            <person name="Maeda R."/>
            <person name="Honda K."/>
            <person name="Sakurai N."/>
            <person name="Takahashi Y."/>
            <person name="Watada M."/>
            <person name="Katoh T."/>
            <person name="Gotoh A."/>
            <person name="Gotoh Y."/>
            <person name="Taniguchi I."/>
            <person name="Nakamura K."/>
            <person name="Hayashi T."/>
            <person name="Katayama T."/>
            <person name="Uemura T."/>
            <person name="Hattori Y."/>
        </authorList>
    </citation>
    <scope>NUCLEOTIDE SEQUENCE [LARGE SCALE GENOMIC DNA]</scope>
    <source>
        <strain evidence="13 14">SB-73</strain>
    </source>
</reference>
<evidence type="ECO:0000256" key="4">
    <source>
        <dbReference type="ARBA" id="ARBA00022832"/>
    </source>
</evidence>
<dbReference type="InterPro" id="IPR000794">
    <property type="entry name" value="Beta-ketoacyl_synthase"/>
</dbReference>
<dbReference type="FunFam" id="3.40.47.10:FF:000009">
    <property type="entry name" value="3-oxoacyl-[acyl-carrier-protein] synthase 2"/>
    <property type="match status" value="1"/>
</dbReference>
<keyword evidence="2 9" id="KW-0444">Lipid biosynthesis</keyword>
<evidence type="ECO:0000259" key="12">
    <source>
        <dbReference type="PROSITE" id="PS52004"/>
    </source>
</evidence>
<evidence type="ECO:0000256" key="8">
    <source>
        <dbReference type="ARBA" id="ARBA00049541"/>
    </source>
</evidence>
<organism evidence="13 14">
    <name type="scientific">Starmerella bacillaris</name>
    <name type="common">Yeast</name>
    <name type="synonym">Candida zemplinina</name>
    <dbReference type="NCBI Taxonomy" id="1247836"/>
    <lineage>
        <taxon>Eukaryota</taxon>
        <taxon>Fungi</taxon>
        <taxon>Dikarya</taxon>
        <taxon>Ascomycota</taxon>
        <taxon>Saccharomycotina</taxon>
        <taxon>Dipodascomycetes</taxon>
        <taxon>Dipodascales</taxon>
        <taxon>Trichomonascaceae</taxon>
        <taxon>Starmerella</taxon>
    </lineage>
</organism>
<dbReference type="PROSITE" id="PS00606">
    <property type="entry name" value="KS3_1"/>
    <property type="match status" value="1"/>
</dbReference>
<keyword evidence="6 9" id="KW-0275">Fatty acid biosynthesis</keyword>
<evidence type="ECO:0000256" key="7">
    <source>
        <dbReference type="ARBA" id="ARBA00023315"/>
    </source>
</evidence>
<evidence type="ECO:0000256" key="1">
    <source>
        <dbReference type="ARBA" id="ARBA00008467"/>
    </source>
</evidence>
<sequence>MSVVVTGIGVVSPLGLGIHHVWSQILAKRSAIVHLGNEYKQFPSQIGGKIPIGNLPEEWDSKRYFASANLKRLPLFCQYALAASRMALNDACYEPQRLTKSERRRVGVAVGSGIGGIDAAYENSVALHNHGYKKVSPYFVPNLLVNMVAGHISIETGLTGPNHSVSTACTTGAHSIGDAANFIKLGYADVMIAGSSEACLHPISVAGFGRARSLATEFNDSPKDASRPFDSKRCGFVIAEGAAIMILESEEHALRRNAKIYAKLEGYGLSADAYHVTAPHSQGEGAFNAMKMAIERARISPSEVGYVNAHATSTLIGDDIEAKAIERIFSVNSPLANEKSEETKNYVNESRIAVSSTKGATGHLLGASGSLEAAFTVMALSESTIPPTLNLESTNIDADVDFVKESRYAPNLKYALTNSFGFGGTNASLLFKKYNP</sequence>
<dbReference type="InterPro" id="IPR016039">
    <property type="entry name" value="Thiolase-like"/>
</dbReference>
<dbReference type="InterPro" id="IPR017568">
    <property type="entry name" value="3-oxoacyl-ACP_synth-2"/>
</dbReference>
<gene>
    <name evidence="13" type="ORF">DASB73_027920</name>
</gene>
<keyword evidence="7" id="KW-0012">Acyltransferase</keyword>
<dbReference type="Pfam" id="PF02801">
    <property type="entry name" value="Ketoacyl-synt_C"/>
    <property type="match status" value="1"/>
</dbReference>
<dbReference type="PIRSF" id="PIRSF000447">
    <property type="entry name" value="KAS_II"/>
    <property type="match status" value="1"/>
</dbReference>
<evidence type="ECO:0000256" key="10">
    <source>
        <dbReference type="PIRSR" id="PIRSR000447-1"/>
    </source>
</evidence>
<name>A0AAV5RMV6_STABA</name>
<dbReference type="InterPro" id="IPR014030">
    <property type="entry name" value="Ketoacyl_synth_N"/>
</dbReference>
<evidence type="ECO:0000256" key="3">
    <source>
        <dbReference type="ARBA" id="ARBA00022679"/>
    </source>
</evidence>
<evidence type="ECO:0000313" key="14">
    <source>
        <dbReference type="Proteomes" id="UP001362899"/>
    </source>
</evidence>
<dbReference type="InterPro" id="IPR020841">
    <property type="entry name" value="PKS_Beta-ketoAc_synthase_dom"/>
</dbReference>
<dbReference type="Pfam" id="PF00109">
    <property type="entry name" value="ketoacyl-synt"/>
    <property type="match status" value="1"/>
</dbReference>
<dbReference type="EMBL" id="BTGC01000008">
    <property type="protein sequence ID" value="GMM51829.1"/>
    <property type="molecule type" value="Genomic_DNA"/>
</dbReference>
<evidence type="ECO:0000256" key="2">
    <source>
        <dbReference type="ARBA" id="ARBA00022516"/>
    </source>
</evidence>
<evidence type="ECO:0000256" key="9">
    <source>
        <dbReference type="PIRNR" id="PIRNR000447"/>
    </source>
</evidence>
<proteinExistence type="inferred from homology"/>
<comment type="catalytic activity">
    <reaction evidence="8">
        <text>a fatty acyl-[ACP] + malonyl-[ACP] + H(+) = a 3-oxoacyl-[ACP] + holo-[ACP] + CO2</text>
        <dbReference type="Rhea" id="RHEA:22836"/>
        <dbReference type="Rhea" id="RHEA-COMP:9623"/>
        <dbReference type="Rhea" id="RHEA-COMP:9685"/>
        <dbReference type="Rhea" id="RHEA-COMP:9916"/>
        <dbReference type="Rhea" id="RHEA-COMP:14125"/>
        <dbReference type="ChEBI" id="CHEBI:15378"/>
        <dbReference type="ChEBI" id="CHEBI:16526"/>
        <dbReference type="ChEBI" id="CHEBI:64479"/>
        <dbReference type="ChEBI" id="CHEBI:78449"/>
        <dbReference type="ChEBI" id="CHEBI:78776"/>
        <dbReference type="ChEBI" id="CHEBI:138651"/>
        <dbReference type="EC" id="2.3.1.41"/>
    </reaction>
</comment>
<dbReference type="GO" id="GO:0006633">
    <property type="term" value="P:fatty acid biosynthetic process"/>
    <property type="evidence" value="ECO:0007669"/>
    <property type="project" value="UniProtKB-KW"/>
</dbReference>
<comment type="similarity">
    <text evidence="1 9 11">Belongs to the thiolase-like superfamily. Beta-ketoacyl-ACP synthases family.</text>
</comment>
<dbReference type="AlphaFoldDB" id="A0AAV5RMV6"/>
<dbReference type="CDD" id="cd00834">
    <property type="entry name" value="KAS_I_II"/>
    <property type="match status" value="1"/>
</dbReference>
<feature type="domain" description="Ketosynthase family 3 (KS3)" evidence="12">
    <location>
        <begin position="1"/>
        <end position="433"/>
    </location>
</feature>
<feature type="active site" description="For beta-ketoacyl synthase activity" evidence="10">
    <location>
        <position position="169"/>
    </location>
</feature>
<dbReference type="GO" id="GO:0004315">
    <property type="term" value="F:3-oxoacyl-[acyl-carrier-protein] synthase activity"/>
    <property type="evidence" value="ECO:0007669"/>
    <property type="project" value="UniProtKB-EC"/>
</dbReference>
<keyword evidence="14" id="KW-1185">Reference proteome</keyword>
<dbReference type="InterPro" id="IPR014031">
    <property type="entry name" value="Ketoacyl_synth_C"/>
</dbReference>
<keyword evidence="5" id="KW-0443">Lipid metabolism</keyword>
<dbReference type="SUPFAM" id="SSF53901">
    <property type="entry name" value="Thiolase-like"/>
    <property type="match status" value="2"/>
</dbReference>
<dbReference type="NCBIfam" id="NF005589">
    <property type="entry name" value="PRK07314.1"/>
    <property type="match status" value="1"/>
</dbReference>
<protein>
    <recommendedName>
        <fullName evidence="9">3-oxoacyl-[acyl-carrier-protein] synthase</fullName>
    </recommendedName>
</protein>
<dbReference type="InterPro" id="IPR018201">
    <property type="entry name" value="Ketoacyl_synth_AS"/>
</dbReference>
<dbReference type="PANTHER" id="PTHR11712">
    <property type="entry name" value="POLYKETIDE SYNTHASE-RELATED"/>
    <property type="match status" value="1"/>
</dbReference>
<dbReference type="GO" id="GO:0005739">
    <property type="term" value="C:mitochondrion"/>
    <property type="evidence" value="ECO:0007669"/>
    <property type="project" value="TreeGrafter"/>
</dbReference>
<accession>A0AAV5RMV6</accession>
<evidence type="ECO:0000256" key="6">
    <source>
        <dbReference type="ARBA" id="ARBA00023160"/>
    </source>
</evidence>
<evidence type="ECO:0000313" key="13">
    <source>
        <dbReference type="EMBL" id="GMM51829.1"/>
    </source>
</evidence>
<keyword evidence="4" id="KW-0276">Fatty acid metabolism</keyword>
<dbReference type="SMART" id="SM00825">
    <property type="entry name" value="PKS_KS"/>
    <property type="match status" value="1"/>
</dbReference>
<dbReference type="PROSITE" id="PS52004">
    <property type="entry name" value="KS3_2"/>
    <property type="match status" value="1"/>
</dbReference>
<dbReference type="Gene3D" id="3.40.47.10">
    <property type="match status" value="1"/>
</dbReference>
<evidence type="ECO:0000256" key="11">
    <source>
        <dbReference type="RuleBase" id="RU003694"/>
    </source>
</evidence>
<dbReference type="PANTHER" id="PTHR11712:SF336">
    <property type="entry name" value="3-OXOACYL-[ACYL-CARRIER-PROTEIN] SYNTHASE, MITOCHONDRIAL"/>
    <property type="match status" value="1"/>
</dbReference>
<keyword evidence="3 9" id="KW-0808">Transferase</keyword>
<comment type="caution">
    <text evidence="13">The sequence shown here is derived from an EMBL/GenBank/DDBJ whole genome shotgun (WGS) entry which is preliminary data.</text>
</comment>